<dbReference type="Pfam" id="PF24697">
    <property type="entry name" value="DUF7661"/>
    <property type="match status" value="1"/>
</dbReference>
<evidence type="ECO:0000259" key="1">
    <source>
        <dbReference type="Pfam" id="PF24697"/>
    </source>
</evidence>
<feature type="domain" description="DUF7661" evidence="1">
    <location>
        <begin position="1"/>
        <end position="71"/>
    </location>
</feature>
<reference evidence="2 3" key="1">
    <citation type="submission" date="2020-06" db="EMBL/GenBank/DDBJ databases">
        <title>Pseudomonas eucalypticola sp. nov., an endophyte of Eucalyptus dunnii leaves with biocontrol ability of eucalyptus leaf blight.</title>
        <authorList>
            <person name="Liu Y."/>
            <person name="Song Z."/>
            <person name="Zeng H."/>
            <person name="Lu M."/>
            <person name="Wang X."/>
            <person name="Lian X."/>
            <person name="Zhang Q."/>
        </authorList>
    </citation>
    <scope>NUCLEOTIDE SEQUENCE [LARGE SCALE GENOMIC DNA]</scope>
    <source>
        <strain evidence="2 3">NP-1</strain>
    </source>
</reference>
<protein>
    <recommendedName>
        <fullName evidence="1">DUF7661 domain-containing protein</fullName>
    </recommendedName>
</protein>
<dbReference type="RefSeq" id="WP_158153322.1">
    <property type="nucleotide sequence ID" value="NZ_CP056030.1"/>
</dbReference>
<name>A0A7D5H6S2_9PSED</name>
<keyword evidence="3" id="KW-1185">Reference proteome</keyword>
<dbReference type="EMBL" id="CP056030">
    <property type="protein sequence ID" value="QKZ05449.1"/>
    <property type="molecule type" value="Genomic_DNA"/>
</dbReference>
<evidence type="ECO:0000313" key="3">
    <source>
        <dbReference type="Proteomes" id="UP000509568"/>
    </source>
</evidence>
<sequence>MMIYDVFGKLLGVRKAGEHWQVFRVDTGEGKHSRMHEVVIPDFVTEGEIAAWLDDIYHESARGPHREVKRLQ</sequence>
<gene>
    <name evidence="2" type="ORF">HWQ56_17255</name>
</gene>
<dbReference type="Proteomes" id="UP000509568">
    <property type="component" value="Chromosome"/>
</dbReference>
<dbReference type="KEGG" id="pez:HWQ56_17255"/>
<dbReference type="AlphaFoldDB" id="A0A7D5H6S2"/>
<evidence type="ECO:0000313" key="2">
    <source>
        <dbReference type="EMBL" id="QKZ05449.1"/>
    </source>
</evidence>
<organism evidence="2 3">
    <name type="scientific">Pseudomonas eucalypticola</name>
    <dbReference type="NCBI Taxonomy" id="2599595"/>
    <lineage>
        <taxon>Bacteria</taxon>
        <taxon>Pseudomonadati</taxon>
        <taxon>Pseudomonadota</taxon>
        <taxon>Gammaproteobacteria</taxon>
        <taxon>Pseudomonadales</taxon>
        <taxon>Pseudomonadaceae</taxon>
        <taxon>Pseudomonas</taxon>
    </lineage>
</organism>
<proteinExistence type="predicted"/>
<dbReference type="InterPro" id="IPR056078">
    <property type="entry name" value="DUF7661"/>
</dbReference>
<accession>A0A7D5H6S2</accession>